<gene>
    <name evidence="1" type="ORF">JMJ77_009241</name>
</gene>
<accession>A0A9P7QXD8</accession>
<name>A0A9P7QXD8_9PEZI</name>
<dbReference type="EMBL" id="JAESDN010000009">
    <property type="protein sequence ID" value="KAG7045154.1"/>
    <property type="molecule type" value="Genomic_DNA"/>
</dbReference>
<reference evidence="1" key="1">
    <citation type="submission" date="2021-05" db="EMBL/GenBank/DDBJ databases">
        <title>Comparative genomics of three Colletotrichum scovillei strains and genetic complementation revealed genes involved fungal growth and virulence on chili pepper.</title>
        <authorList>
            <person name="Hsieh D.-K."/>
            <person name="Chuang S.-C."/>
            <person name="Chen C.-Y."/>
            <person name="Chao Y.-T."/>
            <person name="Lu M.-Y.J."/>
            <person name="Lee M.-H."/>
            <person name="Shih M.-C."/>
        </authorList>
    </citation>
    <scope>NUCLEOTIDE SEQUENCE</scope>
    <source>
        <strain evidence="1">Coll-153</strain>
    </source>
</reference>
<keyword evidence="2" id="KW-1185">Reference proteome</keyword>
<comment type="caution">
    <text evidence="1">The sequence shown here is derived from an EMBL/GenBank/DDBJ whole genome shotgun (WGS) entry which is preliminary data.</text>
</comment>
<protein>
    <submittedName>
        <fullName evidence="1">Uncharacterized protein</fullName>
    </submittedName>
</protein>
<evidence type="ECO:0000313" key="1">
    <source>
        <dbReference type="EMBL" id="KAG7045154.1"/>
    </source>
</evidence>
<proteinExistence type="predicted"/>
<dbReference type="Proteomes" id="UP000699042">
    <property type="component" value="Unassembled WGS sequence"/>
</dbReference>
<organism evidence="1 2">
    <name type="scientific">Colletotrichum scovillei</name>
    <dbReference type="NCBI Taxonomy" id="1209932"/>
    <lineage>
        <taxon>Eukaryota</taxon>
        <taxon>Fungi</taxon>
        <taxon>Dikarya</taxon>
        <taxon>Ascomycota</taxon>
        <taxon>Pezizomycotina</taxon>
        <taxon>Sordariomycetes</taxon>
        <taxon>Hypocreomycetidae</taxon>
        <taxon>Glomerellales</taxon>
        <taxon>Glomerellaceae</taxon>
        <taxon>Colletotrichum</taxon>
        <taxon>Colletotrichum acutatum species complex</taxon>
    </lineage>
</organism>
<evidence type="ECO:0000313" key="2">
    <source>
        <dbReference type="Proteomes" id="UP000699042"/>
    </source>
</evidence>
<dbReference type="AlphaFoldDB" id="A0A9P7QXD8"/>
<sequence>MAIATHRSKCTTEGPLDSVRLGGNLVSQLLTPQVYLVHGYLSF</sequence>